<sequence length="125" mass="14050">MGLLGCSIETQRGDAWKLIDGEHQDLRREIAIDFAKNPGAAQEKYLTEWKVLRRKQSLFVRDKIFLVTVAGEMMALRREGEYEKVAASFLGDPSPEVVGGGNCHASSIARYQNYCNAAKVWLKCK</sequence>
<keyword evidence="2" id="KW-1185">Reference proteome</keyword>
<dbReference type="Proteomes" id="UP000636453">
    <property type="component" value="Unassembled WGS sequence"/>
</dbReference>
<protein>
    <submittedName>
        <fullName evidence="1">Uncharacterized protein</fullName>
    </submittedName>
</protein>
<accession>A0A918YU95</accession>
<gene>
    <name evidence="1" type="ORF">GCM10007167_00020</name>
</gene>
<evidence type="ECO:0000313" key="2">
    <source>
        <dbReference type="Proteomes" id="UP000636453"/>
    </source>
</evidence>
<reference evidence="1" key="2">
    <citation type="submission" date="2020-09" db="EMBL/GenBank/DDBJ databases">
        <authorList>
            <person name="Sun Q."/>
            <person name="Kim S."/>
        </authorList>
    </citation>
    <scope>NUCLEOTIDE SEQUENCE</scope>
    <source>
        <strain evidence="1">KCTC 32020</strain>
    </source>
</reference>
<proteinExistence type="predicted"/>
<reference evidence="1" key="1">
    <citation type="journal article" date="2014" name="Int. J. Syst. Evol. Microbiol.">
        <title>Complete genome sequence of Corynebacterium casei LMG S-19264T (=DSM 44701T), isolated from a smear-ripened cheese.</title>
        <authorList>
            <consortium name="US DOE Joint Genome Institute (JGI-PGF)"/>
            <person name="Walter F."/>
            <person name="Albersmeier A."/>
            <person name="Kalinowski J."/>
            <person name="Ruckert C."/>
        </authorList>
    </citation>
    <scope>NUCLEOTIDE SEQUENCE</scope>
    <source>
        <strain evidence="1">KCTC 32020</strain>
    </source>
</reference>
<dbReference type="AlphaFoldDB" id="A0A918YU95"/>
<organism evidence="1 2">
    <name type="scientific">Vulcaniibacterium thermophilum</name>
    <dbReference type="NCBI Taxonomy" id="1169913"/>
    <lineage>
        <taxon>Bacteria</taxon>
        <taxon>Pseudomonadati</taxon>
        <taxon>Pseudomonadota</taxon>
        <taxon>Gammaproteobacteria</taxon>
        <taxon>Lysobacterales</taxon>
        <taxon>Lysobacteraceae</taxon>
        <taxon>Vulcaniibacterium</taxon>
    </lineage>
</organism>
<name>A0A918YU95_9GAMM</name>
<comment type="caution">
    <text evidence="1">The sequence shown here is derived from an EMBL/GenBank/DDBJ whole genome shotgun (WGS) entry which is preliminary data.</text>
</comment>
<evidence type="ECO:0000313" key="1">
    <source>
        <dbReference type="EMBL" id="GHE24619.1"/>
    </source>
</evidence>
<dbReference type="EMBL" id="BNCF01000001">
    <property type="protein sequence ID" value="GHE24619.1"/>
    <property type="molecule type" value="Genomic_DNA"/>
</dbReference>